<evidence type="ECO:0000313" key="14">
    <source>
        <dbReference type="WBParaSite" id="PSAMB.scaffold92size81367.g1775.t2"/>
    </source>
</evidence>
<protein>
    <recommendedName>
        <fullName evidence="6">3-hydroxyisobutyryl-CoA hydrolase, mitochondrial</fullName>
        <ecNumber evidence="5">3.1.2.4</ecNumber>
    </recommendedName>
    <alternativeName>
        <fullName evidence="11">3-hydroxyisobutyryl-coenzyme A hydrolase</fullName>
    </alternativeName>
</protein>
<evidence type="ECO:0000256" key="10">
    <source>
        <dbReference type="ARBA" id="ARBA00024871"/>
    </source>
</evidence>
<dbReference type="FunFam" id="3.90.226.10:FF:000026">
    <property type="entry name" value="3-hydroxyisobutyryl-CoA hydrolase, mitochondrial"/>
    <property type="match status" value="1"/>
</dbReference>
<dbReference type="InterPro" id="IPR032259">
    <property type="entry name" value="HIBYL-CoA-H"/>
</dbReference>
<accession>A0A914XP57</accession>
<dbReference type="AlphaFoldDB" id="A0A914XP57"/>
<keyword evidence="13" id="KW-1185">Reference proteome</keyword>
<reference evidence="14" key="1">
    <citation type="submission" date="2022-11" db="UniProtKB">
        <authorList>
            <consortium name="WormBaseParasite"/>
        </authorList>
    </citation>
    <scope>IDENTIFICATION</scope>
</reference>
<evidence type="ECO:0000313" key="13">
    <source>
        <dbReference type="Proteomes" id="UP000887566"/>
    </source>
</evidence>
<keyword evidence="8" id="KW-0378">Hydrolase</keyword>
<comment type="subcellular location">
    <subcellularLocation>
        <location evidence="2">Mitochondrion</location>
    </subcellularLocation>
</comment>
<dbReference type="InterPro" id="IPR045004">
    <property type="entry name" value="ECH_dom"/>
</dbReference>
<feature type="domain" description="Enoyl-CoA hydratase/isomerase" evidence="12">
    <location>
        <begin position="50"/>
        <end position="380"/>
    </location>
</feature>
<keyword evidence="9" id="KW-0496">Mitochondrion</keyword>
<dbReference type="GO" id="GO:0006574">
    <property type="term" value="P:L-valine catabolic process"/>
    <property type="evidence" value="ECO:0007669"/>
    <property type="project" value="TreeGrafter"/>
</dbReference>
<name>A0A914XP57_9BILA</name>
<evidence type="ECO:0000256" key="7">
    <source>
        <dbReference type="ARBA" id="ARBA00022456"/>
    </source>
</evidence>
<evidence type="ECO:0000256" key="11">
    <source>
        <dbReference type="ARBA" id="ARBA00031181"/>
    </source>
</evidence>
<evidence type="ECO:0000256" key="1">
    <source>
        <dbReference type="ARBA" id="ARBA00001709"/>
    </source>
</evidence>
<dbReference type="Gene3D" id="3.90.226.10">
    <property type="entry name" value="2-enoyl-CoA Hydratase, Chain A, domain 1"/>
    <property type="match status" value="1"/>
</dbReference>
<evidence type="ECO:0000259" key="12">
    <source>
        <dbReference type="Pfam" id="PF16113"/>
    </source>
</evidence>
<comment type="catalytic activity">
    <reaction evidence="1">
        <text>3-hydroxy-2-methylpropanoyl-CoA + H2O = 3-hydroxy-2-methylpropanoate + CoA + H(+)</text>
        <dbReference type="Rhea" id="RHEA:20888"/>
        <dbReference type="ChEBI" id="CHEBI:11805"/>
        <dbReference type="ChEBI" id="CHEBI:15377"/>
        <dbReference type="ChEBI" id="CHEBI:15378"/>
        <dbReference type="ChEBI" id="CHEBI:57287"/>
        <dbReference type="ChEBI" id="CHEBI:57340"/>
        <dbReference type="EC" id="3.1.2.4"/>
    </reaction>
</comment>
<organism evidence="13 14">
    <name type="scientific">Plectus sambesii</name>
    <dbReference type="NCBI Taxonomy" id="2011161"/>
    <lineage>
        <taxon>Eukaryota</taxon>
        <taxon>Metazoa</taxon>
        <taxon>Ecdysozoa</taxon>
        <taxon>Nematoda</taxon>
        <taxon>Chromadorea</taxon>
        <taxon>Plectida</taxon>
        <taxon>Plectina</taxon>
        <taxon>Plectoidea</taxon>
        <taxon>Plectidae</taxon>
        <taxon>Plectus</taxon>
    </lineage>
</organism>
<evidence type="ECO:0000256" key="3">
    <source>
        <dbReference type="ARBA" id="ARBA00005109"/>
    </source>
</evidence>
<keyword evidence="7" id="KW-0101">Branched-chain amino acid catabolism</keyword>
<evidence type="ECO:0000256" key="2">
    <source>
        <dbReference type="ARBA" id="ARBA00004173"/>
    </source>
</evidence>
<dbReference type="WBParaSite" id="PSAMB.scaffold92size81367.g1775.t2">
    <property type="protein sequence ID" value="PSAMB.scaffold92size81367.g1775.t2"/>
    <property type="gene ID" value="PSAMB.scaffold92size81367.g1775"/>
</dbReference>
<dbReference type="PANTHER" id="PTHR43176">
    <property type="entry name" value="3-HYDROXYISOBUTYRYL-COA HYDROLASE-RELATED"/>
    <property type="match status" value="1"/>
</dbReference>
<dbReference type="EC" id="3.1.2.4" evidence="5"/>
<proteinExistence type="inferred from homology"/>
<dbReference type="NCBIfam" id="NF004127">
    <property type="entry name" value="PRK05617.1"/>
    <property type="match status" value="1"/>
</dbReference>
<dbReference type="PANTHER" id="PTHR43176:SF3">
    <property type="entry name" value="3-HYDROXYISOBUTYRYL-COA HYDROLASE, MITOCHONDRIAL"/>
    <property type="match status" value="1"/>
</dbReference>
<dbReference type="Pfam" id="PF16113">
    <property type="entry name" value="ECH_2"/>
    <property type="match status" value="1"/>
</dbReference>
<dbReference type="CDD" id="cd06558">
    <property type="entry name" value="crotonase-like"/>
    <property type="match status" value="1"/>
</dbReference>
<dbReference type="GO" id="GO:0005739">
    <property type="term" value="C:mitochondrion"/>
    <property type="evidence" value="ECO:0007669"/>
    <property type="project" value="UniProtKB-SubCell"/>
</dbReference>
<dbReference type="GO" id="GO:0003860">
    <property type="term" value="F:3-hydroxyisobutyryl-CoA hydrolase activity"/>
    <property type="evidence" value="ECO:0007669"/>
    <property type="project" value="UniProtKB-EC"/>
</dbReference>
<dbReference type="Proteomes" id="UP000887566">
    <property type="component" value="Unplaced"/>
</dbReference>
<evidence type="ECO:0000256" key="9">
    <source>
        <dbReference type="ARBA" id="ARBA00023128"/>
    </source>
</evidence>
<comment type="similarity">
    <text evidence="4">Belongs to the enoyl-CoA hydratase/isomerase family.</text>
</comment>
<dbReference type="SUPFAM" id="SSF52096">
    <property type="entry name" value="ClpP/crotonase"/>
    <property type="match status" value="1"/>
</dbReference>
<dbReference type="InterPro" id="IPR029045">
    <property type="entry name" value="ClpP/crotonase-like_dom_sf"/>
</dbReference>
<sequence>MLASTERVFHLARYGSRQIIANAMRSMASGSQSPPPADDALIIQKFDGKRMITLNRPKQLNALNLQMIRDLYPHLQKWESNPDVKMVIVKGAGGKAFCAGGDVLAVVKSAKTKGSTVHNDFFREEYKLNYLIGTYELPYVAIIDGITMGGGCGLSVHGKFRVATERTMLAMPETALGLFPDVGGSYFLPRLAGKLGMFLALTGYRLKGADVLHAGIATHFVSSEKLGAMESALISMPAEKINESQIDRLLGDFQRQSPTLPSFSLEPHLDQINSIFDGSTVEEIVDKLKADGSDWARKQLTLLEKMSPTSLQVTFRQLTQGARLSFKDVFTMEYRLTQRFVEDNDFFEGCRAILVDKDNKPQWNPRTLDGVSEEKLGWYFSPLPEGQDLVLSPRAGAKLRSSV</sequence>
<comment type="function">
    <text evidence="10">Hydrolyzes 3-hydroxyisobutyryl-CoA (HIBYL-CoA), a saline catabolite. Has high activity toward isobutyryl-CoA. Could be an isobutyryl-CoA dehydrogenase that functions in valine catabolism. Also hydrolyzes 3-hydroxypropanoyl-CoA.</text>
</comment>
<evidence type="ECO:0000256" key="8">
    <source>
        <dbReference type="ARBA" id="ARBA00022801"/>
    </source>
</evidence>
<evidence type="ECO:0000256" key="6">
    <source>
        <dbReference type="ARBA" id="ARBA00016714"/>
    </source>
</evidence>
<evidence type="ECO:0000256" key="5">
    <source>
        <dbReference type="ARBA" id="ARBA00011915"/>
    </source>
</evidence>
<evidence type="ECO:0000256" key="4">
    <source>
        <dbReference type="ARBA" id="ARBA00005254"/>
    </source>
</evidence>
<comment type="pathway">
    <text evidence="3">Amino-acid degradation; L-valine degradation.</text>
</comment>